<evidence type="ECO:0000256" key="1">
    <source>
        <dbReference type="ARBA" id="ARBA00022801"/>
    </source>
</evidence>
<dbReference type="AlphaFoldDB" id="A0A835DDL3"/>
<evidence type="ECO:0000256" key="3">
    <source>
        <dbReference type="SAM" id="MobiDB-lite"/>
    </source>
</evidence>
<dbReference type="Proteomes" id="UP000655225">
    <property type="component" value="Unassembled WGS sequence"/>
</dbReference>
<dbReference type="Pfam" id="PF00722">
    <property type="entry name" value="Glyco_hydro_16"/>
    <property type="match status" value="1"/>
</dbReference>
<dbReference type="OMA" id="HENKEFE"/>
<reference evidence="5 6" key="1">
    <citation type="submission" date="2020-04" db="EMBL/GenBank/DDBJ databases">
        <title>Plant Genome Project.</title>
        <authorList>
            <person name="Zhang R.-G."/>
        </authorList>
    </citation>
    <scope>NUCLEOTIDE SEQUENCE [LARGE SCALE GENOMIC DNA]</scope>
    <source>
        <strain evidence="5">YNK0</strain>
        <tissue evidence="5">Leaf</tissue>
    </source>
</reference>
<feature type="compositionally biased region" description="Low complexity" evidence="3">
    <location>
        <begin position="298"/>
        <end position="307"/>
    </location>
</feature>
<dbReference type="Gene3D" id="2.60.120.200">
    <property type="match status" value="1"/>
</dbReference>
<protein>
    <recommendedName>
        <fullName evidence="4">GH16 domain-containing protein</fullName>
    </recommendedName>
</protein>
<proteinExistence type="predicted"/>
<evidence type="ECO:0000313" key="6">
    <source>
        <dbReference type="Proteomes" id="UP000655225"/>
    </source>
</evidence>
<dbReference type="InterPro" id="IPR008263">
    <property type="entry name" value="GH16_AS"/>
</dbReference>
<sequence length="442" mass="51016">MFTQIPNSSLQSSNLFTPYKHPSTTTLFTMASSSSSLCVSVMLLLSFLASSTMAASAANFYQDFDLTWGDGRSKILNNGDLLTLSLDKSSGSGFQSKTEYLFGNIDMQLKLVPGNSAGTVTAYYLSSQGPTHDEIDFEFLGNLSGDPYILHTNPKKTQRGVNFTIAEDLLIILAYLNISLDAVSGNEQKKEANWNRVFRFFQKHTKNSKRNQNSLKHRWSTIHLSTNKFCSSLAQIEARHQSGLTEQDKIVKAKWMFQELNNNTPFQFEHCWNELRYQPKWLLETSQRQNQKKYKNKTPTSSYPSTPDSINLGEDDDSHGTFIELERPLRRKAKKEVLNKRKGKSHKDDYLNSPLAGLLREIKEDKRKLQAERMQMYERMHARTYLQDQEKFETEQERVRIKIIKEEKSIMMIDTNVMPPMQAEYIRGLQMEIIEKRRNENP</sequence>
<dbReference type="InterPro" id="IPR029466">
    <property type="entry name" value="NAM-associated_C"/>
</dbReference>
<dbReference type="GO" id="GO:0004553">
    <property type="term" value="F:hydrolase activity, hydrolyzing O-glycosyl compounds"/>
    <property type="evidence" value="ECO:0007669"/>
    <property type="project" value="InterPro"/>
</dbReference>
<feature type="region of interest" description="Disordered" evidence="3">
    <location>
        <begin position="288"/>
        <end position="317"/>
    </location>
</feature>
<keyword evidence="1" id="KW-0378">Hydrolase</keyword>
<gene>
    <name evidence="5" type="ORF">HHK36_013726</name>
</gene>
<evidence type="ECO:0000256" key="2">
    <source>
        <dbReference type="ARBA" id="ARBA00023295"/>
    </source>
</evidence>
<organism evidence="5 6">
    <name type="scientific">Tetracentron sinense</name>
    <name type="common">Spur-leaf</name>
    <dbReference type="NCBI Taxonomy" id="13715"/>
    <lineage>
        <taxon>Eukaryota</taxon>
        <taxon>Viridiplantae</taxon>
        <taxon>Streptophyta</taxon>
        <taxon>Embryophyta</taxon>
        <taxon>Tracheophyta</taxon>
        <taxon>Spermatophyta</taxon>
        <taxon>Magnoliopsida</taxon>
        <taxon>Trochodendrales</taxon>
        <taxon>Trochodendraceae</taxon>
        <taxon>Tetracentron</taxon>
    </lineage>
</organism>
<accession>A0A835DDL3</accession>
<dbReference type="InterPro" id="IPR013320">
    <property type="entry name" value="ConA-like_dom_sf"/>
</dbReference>
<dbReference type="InterPro" id="IPR044791">
    <property type="entry name" value="Beta-glucanase/XTH"/>
</dbReference>
<keyword evidence="2" id="KW-0326">Glycosidase</keyword>
<dbReference type="GO" id="GO:0005975">
    <property type="term" value="P:carbohydrate metabolic process"/>
    <property type="evidence" value="ECO:0007669"/>
    <property type="project" value="InterPro"/>
</dbReference>
<keyword evidence="6" id="KW-1185">Reference proteome</keyword>
<dbReference type="EMBL" id="JABCRI010000009">
    <property type="protein sequence ID" value="KAF8400428.1"/>
    <property type="molecule type" value="Genomic_DNA"/>
</dbReference>
<evidence type="ECO:0000259" key="4">
    <source>
        <dbReference type="PROSITE" id="PS51762"/>
    </source>
</evidence>
<dbReference type="InterPro" id="IPR000757">
    <property type="entry name" value="Beta-glucanase-like"/>
</dbReference>
<dbReference type="PROSITE" id="PS01034">
    <property type="entry name" value="GH16_1"/>
    <property type="match status" value="1"/>
</dbReference>
<dbReference type="Pfam" id="PF14303">
    <property type="entry name" value="NAM-associated"/>
    <property type="match status" value="1"/>
</dbReference>
<dbReference type="OrthoDB" id="2507178at2759"/>
<comment type="caution">
    <text evidence="5">The sequence shown here is derived from an EMBL/GenBank/DDBJ whole genome shotgun (WGS) entry which is preliminary data.</text>
</comment>
<name>A0A835DDL3_TETSI</name>
<dbReference type="SUPFAM" id="SSF49899">
    <property type="entry name" value="Concanavalin A-like lectins/glucanases"/>
    <property type="match status" value="1"/>
</dbReference>
<feature type="domain" description="GH16" evidence="4">
    <location>
        <begin position="10"/>
        <end position="228"/>
    </location>
</feature>
<dbReference type="PROSITE" id="PS51762">
    <property type="entry name" value="GH16_2"/>
    <property type="match status" value="1"/>
</dbReference>
<dbReference type="PANTHER" id="PTHR31062">
    <property type="entry name" value="XYLOGLUCAN ENDOTRANSGLUCOSYLASE/HYDROLASE PROTEIN 8-RELATED"/>
    <property type="match status" value="1"/>
</dbReference>
<evidence type="ECO:0000313" key="5">
    <source>
        <dbReference type="EMBL" id="KAF8400428.1"/>
    </source>
</evidence>